<dbReference type="InterPro" id="IPR045864">
    <property type="entry name" value="aa-tRNA-synth_II/BPL/LPL"/>
</dbReference>
<dbReference type="InParanoid" id="A0A448YKN6"/>
<keyword evidence="10 12" id="KW-0030">Aminoacyl-tRNA synthetase</keyword>
<dbReference type="SMART" id="SM00863">
    <property type="entry name" value="tRNA_SAD"/>
    <property type="match status" value="1"/>
</dbReference>
<dbReference type="Pfam" id="PF02272">
    <property type="entry name" value="DHHA1"/>
    <property type="match status" value="1"/>
</dbReference>
<dbReference type="STRING" id="13370.A0A448YKN6"/>
<organism evidence="14 15">
    <name type="scientific">Brettanomyces naardenensis</name>
    <name type="common">Yeast</name>
    <dbReference type="NCBI Taxonomy" id="13370"/>
    <lineage>
        <taxon>Eukaryota</taxon>
        <taxon>Fungi</taxon>
        <taxon>Dikarya</taxon>
        <taxon>Ascomycota</taxon>
        <taxon>Saccharomycotina</taxon>
        <taxon>Pichiomycetes</taxon>
        <taxon>Pichiales</taxon>
        <taxon>Pichiaceae</taxon>
        <taxon>Brettanomyces</taxon>
    </lineage>
</organism>
<dbReference type="InterPro" id="IPR050058">
    <property type="entry name" value="Ala-tRNA_ligase"/>
</dbReference>
<comment type="function">
    <text evidence="12">Catalyzes the attachment of alanine to tRNA(Ala) in a two-step reaction: alanine is first activated by ATP to form Ala-AMP and then transferred to the acceptor end of tRNA(Ala). Also edits incorrectly charged tRNA(Ala) via its editing domain.</text>
</comment>
<feature type="binding site" evidence="12">
    <location>
        <position position="727"/>
    </location>
    <ligand>
        <name>Zn(2+)</name>
        <dbReference type="ChEBI" id="CHEBI:29105"/>
    </ligand>
</feature>
<evidence type="ECO:0000256" key="12">
    <source>
        <dbReference type="HAMAP-Rule" id="MF_03133"/>
    </source>
</evidence>
<dbReference type="InterPro" id="IPR012947">
    <property type="entry name" value="tRNA_SAD"/>
</dbReference>
<dbReference type="InterPro" id="IPR018164">
    <property type="entry name" value="Ala-tRNA-synth_IIc_N"/>
</dbReference>
<dbReference type="CDD" id="cd00673">
    <property type="entry name" value="AlaRS_core"/>
    <property type="match status" value="1"/>
</dbReference>
<gene>
    <name evidence="12" type="primary">ALA1</name>
    <name evidence="14" type="ORF">BRENAR_LOCUS2200</name>
</gene>
<dbReference type="GO" id="GO:0008270">
    <property type="term" value="F:zinc ion binding"/>
    <property type="evidence" value="ECO:0007669"/>
    <property type="project" value="UniProtKB-UniRule"/>
</dbReference>
<evidence type="ECO:0000256" key="6">
    <source>
        <dbReference type="ARBA" id="ARBA00022833"/>
    </source>
</evidence>
<dbReference type="SUPFAM" id="SSF55681">
    <property type="entry name" value="Class II aaRS and biotin synthetases"/>
    <property type="match status" value="1"/>
</dbReference>
<dbReference type="GO" id="GO:0000049">
    <property type="term" value="F:tRNA binding"/>
    <property type="evidence" value="ECO:0007669"/>
    <property type="project" value="UniProtKB-KW"/>
</dbReference>
<dbReference type="AlphaFoldDB" id="A0A448YKN6"/>
<dbReference type="SUPFAM" id="SSF55186">
    <property type="entry name" value="ThrRS/AlaRS common domain"/>
    <property type="match status" value="1"/>
</dbReference>
<dbReference type="PANTHER" id="PTHR11777">
    <property type="entry name" value="ALANYL-TRNA SYNTHETASE"/>
    <property type="match status" value="1"/>
</dbReference>
<dbReference type="Proteomes" id="UP000290900">
    <property type="component" value="Unassembled WGS sequence"/>
</dbReference>
<evidence type="ECO:0000256" key="10">
    <source>
        <dbReference type="ARBA" id="ARBA00023146"/>
    </source>
</evidence>
<evidence type="ECO:0000256" key="11">
    <source>
        <dbReference type="ARBA" id="ARBA00048300"/>
    </source>
</evidence>
<accession>A0A448YKN6</accession>
<comment type="domain">
    <text evidence="12">Consists of three domains; the N-terminal catalytic domain, the editing domain and the C-terminal C-Ala domain. The editing domain removes incorrectly charged amino acids, while the C-Ala domain, along with tRNA(Ala), serves as a bridge to cooperatively bring together the editing and aminoacylation centers thus stimulating deacylation of misacylated tRNAs.</text>
</comment>
<name>A0A448YKN6_BRENA</name>
<dbReference type="InterPro" id="IPR003156">
    <property type="entry name" value="DHHA1_dom"/>
</dbReference>
<dbReference type="Gene3D" id="3.30.980.10">
    <property type="entry name" value="Threonyl-trna Synthetase, Chain A, domain 2"/>
    <property type="match status" value="1"/>
</dbReference>
<dbReference type="EC" id="6.1.1.7" evidence="12"/>
<dbReference type="NCBIfam" id="TIGR00344">
    <property type="entry name" value="alaS"/>
    <property type="match status" value="1"/>
</dbReference>
<reference evidence="14 15" key="1">
    <citation type="submission" date="2018-12" db="EMBL/GenBank/DDBJ databases">
        <authorList>
            <person name="Tiukova I."/>
            <person name="Dainat J."/>
        </authorList>
    </citation>
    <scope>NUCLEOTIDE SEQUENCE [LARGE SCALE GENOMIC DNA]</scope>
</reference>
<comment type="catalytic activity">
    <reaction evidence="11 12">
        <text>tRNA(Ala) + L-alanine + ATP = L-alanyl-tRNA(Ala) + AMP + diphosphate</text>
        <dbReference type="Rhea" id="RHEA:12540"/>
        <dbReference type="Rhea" id="RHEA-COMP:9657"/>
        <dbReference type="Rhea" id="RHEA-COMP:9923"/>
        <dbReference type="ChEBI" id="CHEBI:30616"/>
        <dbReference type="ChEBI" id="CHEBI:33019"/>
        <dbReference type="ChEBI" id="CHEBI:57972"/>
        <dbReference type="ChEBI" id="CHEBI:78442"/>
        <dbReference type="ChEBI" id="CHEBI:78497"/>
        <dbReference type="ChEBI" id="CHEBI:456215"/>
        <dbReference type="EC" id="6.1.1.7"/>
    </reaction>
</comment>
<keyword evidence="4 12" id="KW-0479">Metal-binding</keyword>
<dbReference type="Pfam" id="PF01411">
    <property type="entry name" value="tRNA-synt_2c"/>
    <property type="match status" value="1"/>
</dbReference>
<dbReference type="GO" id="GO:0004813">
    <property type="term" value="F:alanine-tRNA ligase activity"/>
    <property type="evidence" value="ECO:0007669"/>
    <property type="project" value="UniProtKB-UniRule"/>
</dbReference>
<feature type="domain" description="Alanyl-transfer RNA synthetases family profile" evidence="13">
    <location>
        <begin position="13"/>
        <end position="770"/>
    </location>
</feature>
<evidence type="ECO:0000313" key="15">
    <source>
        <dbReference type="Proteomes" id="UP000290900"/>
    </source>
</evidence>
<dbReference type="GO" id="GO:0005524">
    <property type="term" value="F:ATP binding"/>
    <property type="evidence" value="ECO:0007669"/>
    <property type="project" value="UniProtKB-UniRule"/>
</dbReference>
<dbReference type="InterPro" id="IPR018165">
    <property type="entry name" value="Ala-tRNA-synth_IIc_core"/>
</dbReference>
<dbReference type="Pfam" id="PF07973">
    <property type="entry name" value="tRNA_SAD"/>
    <property type="match status" value="1"/>
</dbReference>
<keyword evidence="8 12" id="KW-0694">RNA-binding</keyword>
<dbReference type="EMBL" id="CAACVR010000012">
    <property type="protein sequence ID" value="VEU21467.1"/>
    <property type="molecule type" value="Genomic_DNA"/>
</dbReference>
<keyword evidence="5 12" id="KW-0547">Nucleotide-binding</keyword>
<comment type="similarity">
    <text evidence="1">Belongs to the class-II aminoacyl-tRNA synthetase family. Alax-L subfamily.</text>
</comment>
<dbReference type="Gene3D" id="3.30.930.10">
    <property type="entry name" value="Bira Bifunctional Protein, Domain 2"/>
    <property type="match status" value="1"/>
</dbReference>
<dbReference type="GO" id="GO:0005739">
    <property type="term" value="C:mitochondrion"/>
    <property type="evidence" value="ECO:0007669"/>
    <property type="project" value="UniProtKB-SubCell"/>
</dbReference>
<keyword evidence="6 12" id="KW-0862">Zinc</keyword>
<keyword evidence="7 12" id="KW-0067">ATP-binding</keyword>
<dbReference type="FunFam" id="3.30.930.10:FF:000011">
    <property type="entry name" value="Alanine--tRNA ligase, cytoplasmic"/>
    <property type="match status" value="1"/>
</dbReference>
<evidence type="ECO:0000259" key="13">
    <source>
        <dbReference type="PROSITE" id="PS50860"/>
    </source>
</evidence>
<evidence type="ECO:0000313" key="14">
    <source>
        <dbReference type="EMBL" id="VEU21467.1"/>
    </source>
</evidence>
<dbReference type="InterPro" id="IPR059090">
    <property type="entry name" value="ALA1_helical"/>
</dbReference>
<dbReference type="GO" id="GO:0002161">
    <property type="term" value="F:aminoacyl-tRNA deacylase activity"/>
    <property type="evidence" value="ECO:0007669"/>
    <property type="project" value="TreeGrafter"/>
</dbReference>
<evidence type="ECO:0000256" key="3">
    <source>
        <dbReference type="ARBA" id="ARBA00022598"/>
    </source>
</evidence>
<dbReference type="FunCoup" id="A0A448YKN6">
    <property type="interactions" value="1014"/>
</dbReference>
<dbReference type="InterPro" id="IPR009000">
    <property type="entry name" value="Transl_B-barrel_sf"/>
</dbReference>
<evidence type="ECO:0000256" key="8">
    <source>
        <dbReference type="ARBA" id="ARBA00022884"/>
    </source>
</evidence>
<feature type="binding site" evidence="12">
    <location>
        <position position="608"/>
    </location>
    <ligand>
        <name>Zn(2+)</name>
        <dbReference type="ChEBI" id="CHEBI:29105"/>
    </ligand>
</feature>
<comment type="cofactor">
    <cofactor evidence="12">
        <name>Zn(2+)</name>
        <dbReference type="ChEBI" id="CHEBI:29105"/>
    </cofactor>
    <text evidence="12">Binds 1 zinc ion per subunit.</text>
</comment>
<evidence type="ECO:0000256" key="1">
    <source>
        <dbReference type="ARBA" id="ARBA00008429"/>
    </source>
</evidence>
<dbReference type="Gene3D" id="2.40.30.130">
    <property type="match status" value="1"/>
</dbReference>
<keyword evidence="15" id="KW-1185">Reference proteome</keyword>
<evidence type="ECO:0000256" key="2">
    <source>
        <dbReference type="ARBA" id="ARBA00022555"/>
    </source>
</evidence>
<dbReference type="SUPFAM" id="SSF50447">
    <property type="entry name" value="Translation proteins"/>
    <property type="match status" value="1"/>
</dbReference>
<sequence>MSTISESNTVSQWTAPKVRETFLNFFKERGHTFVPSSSVIPHDDPSLLFANAGMNQYKPIFLGTVDPSSALAHLKRATNSQKCIRAGGKHNDLEDVGRDSYHHTFFEMLGNWSFGDYFKEGAIGYSWELLTKVFKIDPNRLYVTYFGGDKRLGLEPDLEAKRCWLEIGVPEDHILPGSAKDNFWEMGDQGPCGPCSEIHYDRIGGRNAASLVNQDDPNVLEIWNNVFIQFNREEDGSLKSLPAKHVDTGMGFERLVSVLQDVKSNYDTDVFQPLFAKIHEITGARPYTGNFGKEDVDGIDTAYRVLADHVRTLTFAIADGGVPNNEGRGYVLRRILRRGARYARKYMNYPIGNFFSSLAPTLIDQVKHIFPEVAKDPETIFEIMDEEEASFARTLDRGEKLFESYAAAATKTSEKMLSGRDVWRLYDTYGFPVDLTRLMAEEADLKIDEEGFEKAKTASWEASKSGGSKQGKKLLQLDVHALGALQSSNETPQTDDSYKYTSNDIESKVVAIYSGNDKFCTSTEDLKEGEQLGILLDKTPFYAEQGGQVYDTGKIVIDGKAEFNVENVQIYAGYVLHTGYLEEGLLHVGDTVIAGYDEARRAPLRRNHTGTHVLNYALRSVLGDAIDQKGSLVAPEKLRFDFSYKKGLTLDEIQKTEDVVNHIIKENTIVYTKPVSLEKAQNIRGLRAVFGETYPDPVRVVSVGAPVDDLLASPADDKWLGFPIEFCGGTHVSKSGDIKFFVITEEGGIAKGIRRMVALTGDEASKTKETVREFDALLTSIENLPFGDEKQRQLKEVTTQLGKLTVSLLDKEALKKKFDKIDKSVKEELKVRQKADTKKTLDQIKEYFEEHKDSPYVALHVDVTPNAKVITEAINYLKKNNKGKSLFLITGTKGDARVAQGVYVSNEHLKQLPSADVAKVASQYIGGRAGGRGNVCQGMGDKSDGIEAAVDAVTKLFQEKL</sequence>
<dbReference type="InterPro" id="IPR002318">
    <property type="entry name" value="Ala-tRNA-lgiase_IIc"/>
</dbReference>
<dbReference type="Gene3D" id="3.10.310.40">
    <property type="match status" value="1"/>
</dbReference>
<dbReference type="PANTHER" id="PTHR11777:SF9">
    <property type="entry name" value="ALANINE--TRNA LIGASE, CYTOPLASMIC"/>
    <property type="match status" value="1"/>
</dbReference>
<keyword evidence="3 12" id="KW-0436">Ligase</keyword>
<evidence type="ECO:0000256" key="5">
    <source>
        <dbReference type="ARBA" id="ARBA00022741"/>
    </source>
</evidence>
<dbReference type="Pfam" id="PF26023">
    <property type="entry name" value="ALA1"/>
    <property type="match status" value="1"/>
</dbReference>
<keyword evidence="9 12" id="KW-0648">Protein biosynthesis</keyword>
<feature type="binding site" evidence="12">
    <location>
        <position position="612"/>
    </location>
    <ligand>
        <name>Zn(2+)</name>
        <dbReference type="ChEBI" id="CHEBI:29105"/>
    </ligand>
</feature>
<dbReference type="OrthoDB" id="2423964at2759"/>
<feature type="binding site" evidence="12">
    <location>
        <position position="731"/>
    </location>
    <ligand>
        <name>Zn(2+)</name>
        <dbReference type="ChEBI" id="CHEBI:29105"/>
    </ligand>
</feature>
<proteinExistence type="inferred from homology"/>
<dbReference type="FunFam" id="3.30.980.10:FF:000004">
    <property type="entry name" value="Alanine--tRNA ligase, cytoplasmic"/>
    <property type="match status" value="1"/>
</dbReference>
<dbReference type="FunFam" id="2.40.30.130:FF:000004">
    <property type="entry name" value="Alanine--tRNA ligase"/>
    <property type="match status" value="1"/>
</dbReference>
<dbReference type="GO" id="GO:0070143">
    <property type="term" value="P:mitochondrial alanyl-tRNA aminoacylation"/>
    <property type="evidence" value="ECO:0007669"/>
    <property type="project" value="UniProtKB-UniRule"/>
</dbReference>
<dbReference type="SUPFAM" id="SSF101353">
    <property type="entry name" value="Putative anticodon-binding domain of alanyl-tRNA synthetase (AlaRS)"/>
    <property type="match status" value="1"/>
</dbReference>
<comment type="subcellular location">
    <subcellularLocation>
        <location evidence="12">Mitochondrion</location>
    </subcellularLocation>
    <subcellularLocation>
        <location evidence="12">Cytoplasm</location>
    </subcellularLocation>
</comment>
<dbReference type="HAMAP" id="MF_00036_B">
    <property type="entry name" value="Ala_tRNA_synth_B"/>
    <property type="match status" value="1"/>
</dbReference>
<dbReference type="PRINTS" id="PR00980">
    <property type="entry name" value="TRNASYNTHALA"/>
</dbReference>
<evidence type="ECO:0000256" key="7">
    <source>
        <dbReference type="ARBA" id="ARBA00022840"/>
    </source>
</evidence>
<comment type="subunit">
    <text evidence="12">Monomer.</text>
</comment>
<dbReference type="InterPro" id="IPR018162">
    <property type="entry name" value="Ala-tRNA-ligase_IIc_anticod-bd"/>
</dbReference>
<dbReference type="InterPro" id="IPR018163">
    <property type="entry name" value="Thr/Ala-tRNA-synth_IIc_edit"/>
</dbReference>
<keyword evidence="12" id="KW-0963">Cytoplasm</keyword>
<dbReference type="InterPro" id="IPR023033">
    <property type="entry name" value="Ala_tRNA_ligase_euk/bac"/>
</dbReference>
<evidence type="ECO:0000256" key="4">
    <source>
        <dbReference type="ARBA" id="ARBA00022723"/>
    </source>
</evidence>
<keyword evidence="12" id="KW-0496">Mitochondrion</keyword>
<keyword evidence="2 12" id="KW-0820">tRNA-binding</keyword>
<protein>
    <recommendedName>
        <fullName evidence="12">Alanine--tRNA ligase</fullName>
        <ecNumber evidence="12">6.1.1.7</ecNumber>
    </recommendedName>
    <alternativeName>
        <fullName evidence="12">Alanyl-tRNA synthetase</fullName>
        <shortName evidence="12">AlaRS</shortName>
    </alternativeName>
</protein>
<dbReference type="PROSITE" id="PS50860">
    <property type="entry name" value="AA_TRNA_LIGASE_II_ALA"/>
    <property type="match status" value="1"/>
</dbReference>
<evidence type="ECO:0000256" key="9">
    <source>
        <dbReference type="ARBA" id="ARBA00022917"/>
    </source>
</evidence>